<keyword evidence="1" id="KW-0808">Transferase</keyword>
<dbReference type="EMBL" id="MEVT01000012">
    <property type="protein sequence ID" value="OGC62821.1"/>
    <property type="molecule type" value="Genomic_DNA"/>
</dbReference>
<dbReference type="CDD" id="cd03809">
    <property type="entry name" value="GT4_MtfB-like"/>
    <property type="match status" value="1"/>
</dbReference>
<gene>
    <name evidence="4" type="ORF">A2264_04100</name>
</gene>
<evidence type="ECO:0008006" key="6">
    <source>
        <dbReference type="Google" id="ProtNLM"/>
    </source>
</evidence>
<dbReference type="Gene3D" id="3.40.50.2000">
    <property type="entry name" value="Glycogen Phosphorylase B"/>
    <property type="match status" value="2"/>
</dbReference>
<name>A0A1F4W086_UNCKA</name>
<evidence type="ECO:0000259" key="2">
    <source>
        <dbReference type="Pfam" id="PF00534"/>
    </source>
</evidence>
<organism evidence="4 5">
    <name type="scientific">candidate division WWE3 bacterium RIFOXYA2_FULL_46_9</name>
    <dbReference type="NCBI Taxonomy" id="1802636"/>
    <lineage>
        <taxon>Bacteria</taxon>
        <taxon>Katanobacteria</taxon>
    </lineage>
</organism>
<proteinExistence type="predicted"/>
<dbReference type="InterPro" id="IPR001296">
    <property type="entry name" value="Glyco_trans_1"/>
</dbReference>
<dbReference type="PANTHER" id="PTHR46401:SF2">
    <property type="entry name" value="GLYCOSYLTRANSFERASE WBBK-RELATED"/>
    <property type="match status" value="1"/>
</dbReference>
<dbReference type="GO" id="GO:0016757">
    <property type="term" value="F:glycosyltransferase activity"/>
    <property type="evidence" value="ECO:0007669"/>
    <property type="project" value="InterPro"/>
</dbReference>
<sequence>MKIGLNGQLLSNPNPAGPEVFASRLYKTMVSTDSQNDYVLYLEDKAKTELIDQVIRSNPKLEVVILRKVLSWTQISLAIELIRNPVDVFFTPIHTIPGLTSIVTLGKFRPVTMIHGLEYKVNKEYENKHIKKLLHPLILFWTTQVSRKIVVPSQATRDALIRDKFLNVKPDKISVIPEGVDKGFFSKDETEVAKITSKYGLVPGKYLFFISTIQPRKNIPNTIKAFSDALKETGLIDHKLVLAGKFGWDYQGILEEPKKQNIEANVKFLGWTPDEDIKALLWGSKGFVNFSLEEGFGLPLLEALASGIPCAVSDIQAYKDLGKNFPIYANPTSINEMKEALSKLLTSTNYIGTEQVKYAGNYNWENTATKLLQVLQNVVKHS</sequence>
<dbReference type="Pfam" id="PF00534">
    <property type="entry name" value="Glycos_transf_1"/>
    <property type="match status" value="1"/>
</dbReference>
<evidence type="ECO:0000256" key="1">
    <source>
        <dbReference type="ARBA" id="ARBA00022679"/>
    </source>
</evidence>
<dbReference type="Proteomes" id="UP000176614">
    <property type="component" value="Unassembled WGS sequence"/>
</dbReference>
<evidence type="ECO:0000313" key="5">
    <source>
        <dbReference type="Proteomes" id="UP000176614"/>
    </source>
</evidence>
<evidence type="ECO:0000313" key="4">
    <source>
        <dbReference type="EMBL" id="OGC62821.1"/>
    </source>
</evidence>
<dbReference type="InterPro" id="IPR028098">
    <property type="entry name" value="Glyco_trans_4-like_N"/>
</dbReference>
<comment type="caution">
    <text evidence="4">The sequence shown here is derived from an EMBL/GenBank/DDBJ whole genome shotgun (WGS) entry which is preliminary data.</text>
</comment>
<feature type="domain" description="Glycosyltransferase subfamily 4-like N-terminal" evidence="3">
    <location>
        <begin position="67"/>
        <end position="181"/>
    </location>
</feature>
<dbReference type="AlphaFoldDB" id="A0A1F4W086"/>
<dbReference type="Pfam" id="PF13439">
    <property type="entry name" value="Glyco_transf_4"/>
    <property type="match status" value="1"/>
</dbReference>
<reference evidence="4 5" key="1">
    <citation type="journal article" date="2016" name="Nat. Commun.">
        <title>Thousands of microbial genomes shed light on interconnected biogeochemical processes in an aquifer system.</title>
        <authorList>
            <person name="Anantharaman K."/>
            <person name="Brown C.T."/>
            <person name="Hug L.A."/>
            <person name="Sharon I."/>
            <person name="Castelle C.J."/>
            <person name="Probst A.J."/>
            <person name="Thomas B.C."/>
            <person name="Singh A."/>
            <person name="Wilkins M.J."/>
            <person name="Karaoz U."/>
            <person name="Brodie E.L."/>
            <person name="Williams K.H."/>
            <person name="Hubbard S.S."/>
            <person name="Banfield J.F."/>
        </authorList>
    </citation>
    <scope>NUCLEOTIDE SEQUENCE [LARGE SCALE GENOMIC DNA]</scope>
</reference>
<dbReference type="PANTHER" id="PTHR46401">
    <property type="entry name" value="GLYCOSYLTRANSFERASE WBBK-RELATED"/>
    <property type="match status" value="1"/>
</dbReference>
<protein>
    <recommendedName>
        <fullName evidence="6">Glycosyl transferase family 1 domain-containing protein</fullName>
    </recommendedName>
</protein>
<feature type="domain" description="Glycosyl transferase family 1" evidence="2">
    <location>
        <begin position="204"/>
        <end position="348"/>
    </location>
</feature>
<dbReference type="SUPFAM" id="SSF53756">
    <property type="entry name" value="UDP-Glycosyltransferase/glycogen phosphorylase"/>
    <property type="match status" value="1"/>
</dbReference>
<accession>A0A1F4W086</accession>
<evidence type="ECO:0000259" key="3">
    <source>
        <dbReference type="Pfam" id="PF13439"/>
    </source>
</evidence>